<sequence>MRTKHIITCLLLLTTIWRVDAKDYTIGNKFIQRSFELKEGIFSSKSIRNKQKKEKLITSLNYDFQLRLSKDVDIDSEDTFLTNKDFICDNIVKEDKYTLTAYLKNEEHGLEIEIHYNVSKEDPFIRKYLKIKTTKEITLERIDVDILKNKDIFQPYKERKITSLAPAQWKPGLGQPLYAKKTGLFLGVEFPASYNFVQNTNAYCGYLQGKVLHKNTTYTSYKAVIGSASKDVTLQRAFFAYIDKSGSKPKSIRHTKDRHILIQ</sequence>
<keyword evidence="2" id="KW-1185">Reference proteome</keyword>
<gene>
    <name evidence="1" type="ORF">K4L44_16030</name>
</gene>
<organism evidence="1 2">
    <name type="scientific">Halosquirtibacter laminarini</name>
    <dbReference type="NCBI Taxonomy" id="3374600"/>
    <lineage>
        <taxon>Bacteria</taxon>
        <taxon>Pseudomonadati</taxon>
        <taxon>Bacteroidota</taxon>
        <taxon>Bacteroidia</taxon>
        <taxon>Marinilabiliales</taxon>
        <taxon>Prolixibacteraceae</taxon>
        <taxon>Halosquirtibacter</taxon>
    </lineage>
</organism>
<name>A0AC61NN78_9BACT</name>
<accession>A0AC61NN78</accession>
<protein>
    <submittedName>
        <fullName evidence="1">Uncharacterized protein</fullName>
    </submittedName>
</protein>
<dbReference type="EMBL" id="CP081303">
    <property type="protein sequence ID" value="QZE14015.1"/>
    <property type="molecule type" value="Genomic_DNA"/>
</dbReference>
<evidence type="ECO:0000313" key="1">
    <source>
        <dbReference type="EMBL" id="QZE14015.1"/>
    </source>
</evidence>
<proteinExistence type="predicted"/>
<dbReference type="Proteomes" id="UP000826212">
    <property type="component" value="Chromosome"/>
</dbReference>
<reference evidence="1" key="1">
    <citation type="submission" date="2021-08" db="EMBL/GenBank/DDBJ databases">
        <title>Novel anaerobic bacterium isolated from sea squirt in East Sea, Republic of Korea.</title>
        <authorList>
            <person name="Nguyen T.H."/>
            <person name="Li Z."/>
            <person name="Lee Y.-J."/>
            <person name="Ko J."/>
            <person name="Kim S.-G."/>
        </authorList>
    </citation>
    <scope>NUCLEOTIDE SEQUENCE</scope>
    <source>
        <strain evidence="1">KCTC 25031</strain>
    </source>
</reference>
<evidence type="ECO:0000313" key="2">
    <source>
        <dbReference type="Proteomes" id="UP000826212"/>
    </source>
</evidence>